<reference evidence="2" key="1">
    <citation type="submission" date="2019-06" db="EMBL/GenBank/DDBJ databases">
        <authorList>
            <person name="Zheng W."/>
        </authorList>
    </citation>
    <scope>NUCLEOTIDE SEQUENCE</scope>
    <source>
        <strain evidence="2">QDHG01</strain>
    </source>
</reference>
<dbReference type="EMBL" id="RRYP01009044">
    <property type="protein sequence ID" value="TNV79342.1"/>
    <property type="molecule type" value="Genomic_DNA"/>
</dbReference>
<keyword evidence="1" id="KW-0472">Membrane</keyword>
<protein>
    <submittedName>
        <fullName evidence="2">Uncharacterized protein</fullName>
    </submittedName>
</protein>
<dbReference type="AlphaFoldDB" id="A0A8J8NP85"/>
<evidence type="ECO:0000256" key="1">
    <source>
        <dbReference type="SAM" id="Phobius"/>
    </source>
</evidence>
<dbReference type="Proteomes" id="UP000785679">
    <property type="component" value="Unassembled WGS sequence"/>
</dbReference>
<sequence length="223" mass="25137">MRERKRILTATVGIILSILVRISLNILNQQDSIIEALDQSILDSTWLYPLYQFFFQLVASIFPITSITYSLLYMVTHRRNMIEVEIYHHSTVVSRGLSANSPNNKSVLQRAGTALSNATDNARDQFLELLNFEENLEECQDNAKRRVTTQIMLEISESTVYSTAKLCPTDNHQLKKGPTAEQDQLIFYRHGKKYTVGQNGRYQSVISDGASSYCGGGAGSFDN</sequence>
<dbReference type="OrthoDB" id="326402at2759"/>
<keyword evidence="1" id="KW-0812">Transmembrane</keyword>
<keyword evidence="3" id="KW-1185">Reference proteome</keyword>
<proteinExistence type="predicted"/>
<keyword evidence="1" id="KW-1133">Transmembrane helix</keyword>
<evidence type="ECO:0000313" key="2">
    <source>
        <dbReference type="EMBL" id="TNV79342.1"/>
    </source>
</evidence>
<gene>
    <name evidence="2" type="ORF">FGO68_gene937</name>
</gene>
<comment type="caution">
    <text evidence="2">The sequence shown here is derived from an EMBL/GenBank/DDBJ whole genome shotgun (WGS) entry which is preliminary data.</text>
</comment>
<feature type="transmembrane region" description="Helical" evidence="1">
    <location>
        <begin position="47"/>
        <end position="72"/>
    </location>
</feature>
<organism evidence="2 3">
    <name type="scientific">Halteria grandinella</name>
    <dbReference type="NCBI Taxonomy" id="5974"/>
    <lineage>
        <taxon>Eukaryota</taxon>
        <taxon>Sar</taxon>
        <taxon>Alveolata</taxon>
        <taxon>Ciliophora</taxon>
        <taxon>Intramacronucleata</taxon>
        <taxon>Spirotrichea</taxon>
        <taxon>Stichotrichia</taxon>
        <taxon>Sporadotrichida</taxon>
        <taxon>Halteriidae</taxon>
        <taxon>Halteria</taxon>
    </lineage>
</organism>
<name>A0A8J8NP85_HALGN</name>
<feature type="transmembrane region" description="Helical" evidence="1">
    <location>
        <begin position="7"/>
        <end position="27"/>
    </location>
</feature>
<evidence type="ECO:0000313" key="3">
    <source>
        <dbReference type="Proteomes" id="UP000785679"/>
    </source>
</evidence>
<accession>A0A8J8NP85</accession>